<name>A0A6P0HDR5_9ACTN</name>
<organism evidence="2 3">
    <name type="scientific">Nocardioides zeae</name>
    <dbReference type="NCBI Taxonomy" id="1457234"/>
    <lineage>
        <taxon>Bacteria</taxon>
        <taxon>Bacillati</taxon>
        <taxon>Actinomycetota</taxon>
        <taxon>Actinomycetes</taxon>
        <taxon>Propionibacteriales</taxon>
        <taxon>Nocardioidaceae</taxon>
        <taxon>Nocardioides</taxon>
    </lineage>
</organism>
<gene>
    <name evidence="2" type="ORF">G3T38_01470</name>
</gene>
<keyword evidence="3" id="KW-1185">Reference proteome</keyword>
<keyword evidence="1" id="KW-0472">Membrane</keyword>
<dbReference type="AlphaFoldDB" id="A0A6P0HDR5"/>
<keyword evidence="1" id="KW-0812">Transmembrane</keyword>
<protein>
    <submittedName>
        <fullName evidence="2">Uncharacterized protein</fullName>
    </submittedName>
</protein>
<reference evidence="2 3" key="1">
    <citation type="journal article" date="2014" name="Int. J. Syst. Evol. Microbiol.">
        <title>Nocardioides zeae sp. nov., isolated from the stem of Zea mays.</title>
        <authorList>
            <person name="Glaeser S.P."/>
            <person name="McInroy J.A."/>
            <person name="Busse H.J."/>
            <person name="Kampfer P."/>
        </authorList>
    </citation>
    <scope>NUCLEOTIDE SEQUENCE [LARGE SCALE GENOMIC DNA]</scope>
    <source>
        <strain evidence="2 3">JCM 30728</strain>
    </source>
</reference>
<evidence type="ECO:0000313" key="3">
    <source>
        <dbReference type="Proteomes" id="UP000468687"/>
    </source>
</evidence>
<dbReference type="EMBL" id="JAAGXA010000001">
    <property type="protein sequence ID" value="NEN76938.1"/>
    <property type="molecule type" value="Genomic_DNA"/>
</dbReference>
<dbReference type="RefSeq" id="WP_163770286.1">
    <property type="nucleotide sequence ID" value="NZ_JAAGXA010000001.1"/>
</dbReference>
<dbReference type="Proteomes" id="UP000468687">
    <property type="component" value="Unassembled WGS sequence"/>
</dbReference>
<comment type="caution">
    <text evidence="2">The sequence shown here is derived from an EMBL/GenBank/DDBJ whole genome shotgun (WGS) entry which is preliminary data.</text>
</comment>
<evidence type="ECO:0000256" key="1">
    <source>
        <dbReference type="SAM" id="Phobius"/>
    </source>
</evidence>
<feature type="transmembrane region" description="Helical" evidence="1">
    <location>
        <begin position="12"/>
        <end position="33"/>
    </location>
</feature>
<keyword evidence="1" id="KW-1133">Transmembrane helix</keyword>
<sequence>MTPVLARYGRTLARVQSAPTWLLVVFVVTVALLPLSTPVQVGVLVFVVLFFWLPLAVVLRREFRRGYDQEGARQRLRDLERGER</sequence>
<accession>A0A6P0HDR5</accession>
<proteinExistence type="predicted"/>
<evidence type="ECO:0000313" key="2">
    <source>
        <dbReference type="EMBL" id="NEN76938.1"/>
    </source>
</evidence>
<feature type="transmembrane region" description="Helical" evidence="1">
    <location>
        <begin position="39"/>
        <end position="59"/>
    </location>
</feature>